<dbReference type="AlphaFoldDB" id="A0A7S1UUI4"/>
<dbReference type="InterPro" id="IPR011050">
    <property type="entry name" value="Pectin_lyase_fold/virulence"/>
</dbReference>
<keyword evidence="2" id="KW-0732">Signal</keyword>
<evidence type="ECO:0000256" key="2">
    <source>
        <dbReference type="SAM" id="SignalP"/>
    </source>
</evidence>
<name>A0A7S1UUI4_9STRA</name>
<dbReference type="SUPFAM" id="SSF51126">
    <property type="entry name" value="Pectin lyase-like"/>
    <property type="match status" value="1"/>
</dbReference>
<feature type="compositionally biased region" description="Polar residues" evidence="1">
    <location>
        <begin position="428"/>
        <end position="441"/>
    </location>
</feature>
<evidence type="ECO:0000256" key="1">
    <source>
        <dbReference type="SAM" id="MobiDB-lite"/>
    </source>
</evidence>
<sequence length="471" mass="50310">MKASFISMALAAAGLLGSSVSGQNMTNNTMTNTTAPSGACIDDLTQIFDNERENVTDLNETRTYILCTDTSFITGAVNPDGFASAQFPLVPRSNMIVLCGEDGTSDGNCTITGASGVLSAQDLQGSDAYFPDDDDFVTGFYVSGVTFANLTSSIIFNDGILGDLTFNDIIVRDNEAVRAVTLRSIFPGNDLSLWQSTVITFKSSQFLRNRNLAEPGEGVENFGDPAYNFLFYVPEPSTRLIVEDCNFDQNNFSVPIAVEAIIEENPGFPKTASLYYGASLLNWTENCFFDNYASRRALIDSRLPTPPESIDFTLMNVDNYVLPGGGNTDELRCVFVRQSFLIEQDGEQDIENLCINSTSNFCLADMTAPPSSSPAPSEGPTSSMMPSMTFAPVTEAPSVTPTITMTMAPSSAPSSSPSSSPVAAVETPQPTLSTDKPTQMPASAAKATLGPLVHMILVGGTCVVSGWMLLL</sequence>
<gene>
    <name evidence="3" type="ORF">GOCE00092_LOCUS7982</name>
</gene>
<protein>
    <submittedName>
        <fullName evidence="3">Uncharacterized protein</fullName>
    </submittedName>
</protein>
<proteinExistence type="predicted"/>
<evidence type="ECO:0000313" key="3">
    <source>
        <dbReference type="EMBL" id="CAD9279073.1"/>
    </source>
</evidence>
<feature type="compositionally biased region" description="Low complexity" evidence="1">
    <location>
        <begin position="408"/>
        <end position="425"/>
    </location>
</feature>
<organism evidence="3">
    <name type="scientific">Grammatophora oceanica</name>
    <dbReference type="NCBI Taxonomy" id="210454"/>
    <lineage>
        <taxon>Eukaryota</taxon>
        <taxon>Sar</taxon>
        <taxon>Stramenopiles</taxon>
        <taxon>Ochrophyta</taxon>
        <taxon>Bacillariophyta</taxon>
        <taxon>Fragilariophyceae</taxon>
        <taxon>Fragilariophycidae</taxon>
        <taxon>Rhabdonematales</taxon>
        <taxon>Grammatophoraceae</taxon>
        <taxon>Grammatophora</taxon>
    </lineage>
</organism>
<dbReference type="EMBL" id="HBGK01015762">
    <property type="protein sequence ID" value="CAD9279073.1"/>
    <property type="molecule type" value="Transcribed_RNA"/>
</dbReference>
<feature type="region of interest" description="Disordered" evidence="1">
    <location>
        <begin position="367"/>
        <end position="386"/>
    </location>
</feature>
<reference evidence="3" key="1">
    <citation type="submission" date="2021-01" db="EMBL/GenBank/DDBJ databases">
        <authorList>
            <person name="Corre E."/>
            <person name="Pelletier E."/>
            <person name="Niang G."/>
            <person name="Scheremetjew M."/>
            <person name="Finn R."/>
            <person name="Kale V."/>
            <person name="Holt S."/>
            <person name="Cochrane G."/>
            <person name="Meng A."/>
            <person name="Brown T."/>
            <person name="Cohen L."/>
        </authorList>
    </citation>
    <scope>NUCLEOTIDE SEQUENCE</scope>
    <source>
        <strain evidence="3">CCMP 410</strain>
    </source>
</reference>
<feature type="signal peptide" evidence="2">
    <location>
        <begin position="1"/>
        <end position="22"/>
    </location>
</feature>
<feature type="compositionally biased region" description="Low complexity" evidence="1">
    <location>
        <begin position="374"/>
        <end position="383"/>
    </location>
</feature>
<feature type="region of interest" description="Disordered" evidence="1">
    <location>
        <begin position="404"/>
        <end position="442"/>
    </location>
</feature>
<accession>A0A7S1UUI4</accession>
<feature type="chain" id="PRO_5030823819" evidence="2">
    <location>
        <begin position="23"/>
        <end position="471"/>
    </location>
</feature>